<reference evidence="1" key="1">
    <citation type="submission" date="2019-11" db="EMBL/GenBank/DDBJ databases">
        <title>Spread of Macrolides and rifampicin resistant Rhodococcus equi in clinical isolates in the USA.</title>
        <authorList>
            <person name="Alvarez-Narvaez S."/>
            <person name="Huber L."/>
            <person name="Cohen N.D."/>
            <person name="Slovis N."/>
            <person name="Greiter M."/>
            <person name="Giguere S."/>
            <person name="Hart K."/>
        </authorList>
    </citation>
    <scope>NUCLEOTIDE SEQUENCE</scope>
    <source>
        <strain evidence="1">Lh_38</strain>
    </source>
</reference>
<dbReference type="EMBL" id="WUXD01000049">
    <property type="protein sequence ID" value="MBM4628638.1"/>
    <property type="molecule type" value="Genomic_DNA"/>
</dbReference>
<proteinExistence type="predicted"/>
<dbReference type="AlphaFoldDB" id="A0AAP2APM6"/>
<sequence>MSELVERDGQGLVDVGRRLRPLLERSGVLGEDRGLGGHGVGAVEPGLEVLDRQDHAQTGIPGNRALQVMLVLLRLRFLGRFLLHLFENIVGDGPGVGAGVFWVDSVGDRLGAPDLLPPFRDRLVETIGDLLLGQRLRGGQLESVERAHRRV</sequence>
<protein>
    <submittedName>
        <fullName evidence="1">Uncharacterized protein</fullName>
    </submittedName>
</protein>
<evidence type="ECO:0000313" key="1">
    <source>
        <dbReference type="EMBL" id="MBM4628638.1"/>
    </source>
</evidence>
<organism evidence="1 2">
    <name type="scientific">Rhodococcus hoagii</name>
    <name type="common">Corynebacterium equii</name>
    <dbReference type="NCBI Taxonomy" id="43767"/>
    <lineage>
        <taxon>Bacteria</taxon>
        <taxon>Bacillati</taxon>
        <taxon>Actinomycetota</taxon>
        <taxon>Actinomycetes</taxon>
        <taxon>Mycobacteriales</taxon>
        <taxon>Nocardiaceae</taxon>
        <taxon>Prescottella</taxon>
    </lineage>
</organism>
<accession>A0AAP2APM6</accession>
<gene>
    <name evidence="1" type="ORF">GS453_18070</name>
</gene>
<dbReference type="Proteomes" id="UP000738270">
    <property type="component" value="Unassembled WGS sequence"/>
</dbReference>
<comment type="caution">
    <text evidence="1">The sequence shown here is derived from an EMBL/GenBank/DDBJ whole genome shotgun (WGS) entry which is preliminary data.</text>
</comment>
<evidence type="ECO:0000313" key="2">
    <source>
        <dbReference type="Proteomes" id="UP000738270"/>
    </source>
</evidence>
<name>A0AAP2APM6_RHOHA</name>